<dbReference type="AlphaFoldDB" id="E7ACW6"/>
<dbReference type="KEGG" id="hfe:HFELIS_10000"/>
<accession>E7ACW6</accession>
<organism evidence="1 2">
    <name type="scientific">Helicobacter felis (strain ATCC 49179 / CCUG 28539 / NCTC 12436 / CS1)</name>
    <dbReference type="NCBI Taxonomy" id="936155"/>
    <lineage>
        <taxon>Bacteria</taxon>
        <taxon>Pseudomonadati</taxon>
        <taxon>Campylobacterota</taxon>
        <taxon>Epsilonproteobacteria</taxon>
        <taxon>Campylobacterales</taxon>
        <taxon>Helicobacteraceae</taxon>
        <taxon>Helicobacter</taxon>
    </lineage>
</organism>
<keyword evidence="2" id="KW-1185">Reference proteome</keyword>
<dbReference type="Proteomes" id="UP000007934">
    <property type="component" value="Chromosome"/>
</dbReference>
<dbReference type="HOGENOM" id="CLU_1480102_0_0_7"/>
<protein>
    <submittedName>
        <fullName evidence="1">Lipase/esterase, putative</fullName>
    </submittedName>
</protein>
<reference evidence="1 2" key="1">
    <citation type="journal article" date="2011" name="Genome Biol. Evol.">
        <title>Comparative whole genome sequence analysis of the carcinogenic bacterial model pathogen Helicobacter felis.</title>
        <authorList>
            <person name="Arnold I.C."/>
            <person name="Zigova Z."/>
            <person name="Holden M."/>
            <person name="Lawley T.D."/>
            <person name="Rad R."/>
            <person name="Dougan G."/>
            <person name="Falkow S."/>
            <person name="Bentley S.D."/>
            <person name="Muller A."/>
        </authorList>
    </citation>
    <scope>NUCLEOTIDE SEQUENCE [LARGE SCALE GENOMIC DNA]</scope>
    <source>
        <strain evidence="2">ATCC 49179 / CCUG 28539 / NCTC 12436 / CS1</strain>
    </source>
</reference>
<evidence type="ECO:0000313" key="1">
    <source>
        <dbReference type="EMBL" id="CBY83084.1"/>
    </source>
</evidence>
<dbReference type="GeneID" id="36133368"/>
<dbReference type="RefSeq" id="WP_013469450.1">
    <property type="nucleotide sequence ID" value="NC_014810.2"/>
</dbReference>
<evidence type="ECO:0000313" key="2">
    <source>
        <dbReference type="Proteomes" id="UP000007934"/>
    </source>
</evidence>
<name>E7ACW6_HELFC</name>
<dbReference type="STRING" id="936155.HFELIS_10000"/>
<sequence length="183" mass="22115">MKKFLGWAFLSLLYATNTQQLYTHNLKKQTQDLLSFDVGNKHYNFSKEIFYKNTPDKPDIVCVRFQRNQQRLPALCAVSKGKDVKMDLAYKFPYLTIEQGYYANDFYYKTYFTFRLLQENFYLHQFSEQVFNSKEDKHPVRTWIFYRQPRDDPQKRHLSILGDPTISFDELKKRCYQNGYCKN</sequence>
<dbReference type="EMBL" id="FQ670179">
    <property type="protein sequence ID" value="CBY83084.1"/>
    <property type="molecule type" value="Genomic_DNA"/>
</dbReference>
<gene>
    <name evidence="1" type="ordered locus">Hfelis_10000</name>
</gene>
<proteinExistence type="predicted"/>
<dbReference type="OrthoDB" id="5316244at2"/>